<dbReference type="SUPFAM" id="SSF51197">
    <property type="entry name" value="Clavaminate synthase-like"/>
    <property type="match status" value="1"/>
</dbReference>
<protein>
    <submittedName>
        <fullName evidence="7">Alpha-ketoglutarate-dependent 2,4-dichlorophenoxyacetate dioxygenase</fullName>
    </submittedName>
</protein>
<keyword evidence="8" id="KW-1185">Reference proteome</keyword>
<gene>
    <name evidence="7" type="ORF">K402DRAFT_393838</name>
</gene>
<keyword evidence="4" id="KW-0560">Oxidoreductase</keyword>
<dbReference type="GO" id="GO:0051213">
    <property type="term" value="F:dioxygenase activity"/>
    <property type="evidence" value="ECO:0007669"/>
    <property type="project" value="UniProtKB-KW"/>
</dbReference>
<dbReference type="GO" id="GO:0046872">
    <property type="term" value="F:metal ion binding"/>
    <property type="evidence" value="ECO:0007669"/>
    <property type="project" value="UniProtKB-KW"/>
</dbReference>
<dbReference type="Pfam" id="PF02668">
    <property type="entry name" value="TauD"/>
    <property type="match status" value="1"/>
</dbReference>
<dbReference type="Gene3D" id="3.60.130.10">
    <property type="entry name" value="Clavaminate synthase-like"/>
    <property type="match status" value="1"/>
</dbReference>
<evidence type="ECO:0000256" key="5">
    <source>
        <dbReference type="ARBA" id="ARBA00023004"/>
    </source>
</evidence>
<dbReference type="PANTHER" id="PTHR43779:SF3">
    <property type="entry name" value="(3R)-3-[(CARBOXYMETHYL)AMINO]FATTY ACID OXYGENASE_DECARBOXYLASE"/>
    <property type="match status" value="1"/>
</dbReference>
<evidence type="ECO:0000256" key="4">
    <source>
        <dbReference type="ARBA" id="ARBA00023002"/>
    </source>
</evidence>
<name>A0A6G1GZH9_9PEZI</name>
<keyword evidence="5" id="KW-0408">Iron</keyword>
<comment type="similarity">
    <text evidence="1">Belongs to the TfdA dioxygenase family.</text>
</comment>
<reference evidence="7" key="1">
    <citation type="journal article" date="2020" name="Stud. Mycol.">
        <title>101 Dothideomycetes genomes: a test case for predicting lifestyles and emergence of pathogens.</title>
        <authorList>
            <person name="Haridas S."/>
            <person name="Albert R."/>
            <person name="Binder M."/>
            <person name="Bloem J."/>
            <person name="Labutti K."/>
            <person name="Salamov A."/>
            <person name="Andreopoulos B."/>
            <person name="Baker S."/>
            <person name="Barry K."/>
            <person name="Bills G."/>
            <person name="Bluhm B."/>
            <person name="Cannon C."/>
            <person name="Castanera R."/>
            <person name="Culley D."/>
            <person name="Daum C."/>
            <person name="Ezra D."/>
            <person name="Gonzalez J."/>
            <person name="Henrissat B."/>
            <person name="Kuo A."/>
            <person name="Liang C."/>
            <person name="Lipzen A."/>
            <person name="Lutzoni F."/>
            <person name="Magnuson J."/>
            <person name="Mondo S."/>
            <person name="Nolan M."/>
            <person name="Ohm R."/>
            <person name="Pangilinan J."/>
            <person name="Park H.-J."/>
            <person name="Ramirez L."/>
            <person name="Alfaro M."/>
            <person name="Sun H."/>
            <person name="Tritt A."/>
            <person name="Yoshinaga Y."/>
            <person name="Zwiers L.-H."/>
            <person name="Turgeon B."/>
            <person name="Goodwin S."/>
            <person name="Spatafora J."/>
            <person name="Crous P."/>
            <person name="Grigoriev I."/>
        </authorList>
    </citation>
    <scope>NUCLEOTIDE SEQUENCE</scope>
    <source>
        <strain evidence="7">CBS 113979</strain>
    </source>
</reference>
<dbReference type="PANTHER" id="PTHR43779">
    <property type="entry name" value="DIOXYGENASE RV0097-RELATED"/>
    <property type="match status" value="1"/>
</dbReference>
<organism evidence="7 8">
    <name type="scientific">Aulographum hederae CBS 113979</name>
    <dbReference type="NCBI Taxonomy" id="1176131"/>
    <lineage>
        <taxon>Eukaryota</taxon>
        <taxon>Fungi</taxon>
        <taxon>Dikarya</taxon>
        <taxon>Ascomycota</taxon>
        <taxon>Pezizomycotina</taxon>
        <taxon>Dothideomycetes</taxon>
        <taxon>Pleosporomycetidae</taxon>
        <taxon>Aulographales</taxon>
        <taxon>Aulographaceae</taxon>
    </lineage>
</organism>
<evidence type="ECO:0000313" key="7">
    <source>
        <dbReference type="EMBL" id="KAF1986361.1"/>
    </source>
</evidence>
<dbReference type="InterPro" id="IPR042098">
    <property type="entry name" value="TauD-like_sf"/>
</dbReference>
<dbReference type="InterPro" id="IPR003819">
    <property type="entry name" value="TauD/TfdA-like"/>
</dbReference>
<feature type="domain" description="TauD/TfdA-like" evidence="6">
    <location>
        <begin position="15"/>
        <end position="298"/>
    </location>
</feature>
<keyword evidence="2" id="KW-0479">Metal-binding</keyword>
<evidence type="ECO:0000256" key="3">
    <source>
        <dbReference type="ARBA" id="ARBA00022964"/>
    </source>
</evidence>
<dbReference type="OrthoDB" id="5818554at2759"/>
<dbReference type="EMBL" id="ML977157">
    <property type="protein sequence ID" value="KAF1986361.1"/>
    <property type="molecule type" value="Genomic_DNA"/>
</dbReference>
<evidence type="ECO:0000256" key="2">
    <source>
        <dbReference type="ARBA" id="ARBA00022723"/>
    </source>
</evidence>
<evidence type="ECO:0000313" key="8">
    <source>
        <dbReference type="Proteomes" id="UP000800041"/>
    </source>
</evidence>
<dbReference type="InterPro" id="IPR051178">
    <property type="entry name" value="TfdA_dioxygenase"/>
</dbReference>
<evidence type="ECO:0000259" key="6">
    <source>
        <dbReference type="Pfam" id="PF02668"/>
    </source>
</evidence>
<keyword evidence="3 7" id="KW-0223">Dioxygenase</keyword>
<accession>A0A6G1GZH9</accession>
<sequence length="320" mass="36191">MPGVINQSEFSLIKVKELHPTFAAEVSGIDFSKDIPDDVFAEIYAAAAKYGVLAFRNAIYDDHAHVAFSARFGELDDIKPYIAAGRKNRFACDQLFDVSNMDDDGNLLANDTPRAHAKKGNGLFHVDSSFNPRRAGYSLLRAVELPPPNTGGETEYADTRAAWDDLDEDFKQELLEKDYIVHHCLWQSRKAGSPEFYKDIKPEEYPMSRHKLIQTHEPSGRKNIYIAAHAHHIEGLSYEESRAILDKLYKHSCQKKYTISVPWENNGDVVLWDNTCVMHRAAGGSYAGKYKRDMRRATVHDMSSTAWGLNPHVDTRQGFP</sequence>
<dbReference type="Proteomes" id="UP000800041">
    <property type="component" value="Unassembled WGS sequence"/>
</dbReference>
<dbReference type="AlphaFoldDB" id="A0A6G1GZH9"/>
<evidence type="ECO:0000256" key="1">
    <source>
        <dbReference type="ARBA" id="ARBA00005896"/>
    </source>
</evidence>
<proteinExistence type="inferred from homology"/>